<keyword evidence="1" id="KW-1133">Transmembrane helix</keyword>
<keyword evidence="1" id="KW-0812">Transmembrane</keyword>
<proteinExistence type="predicted"/>
<protein>
    <submittedName>
        <fullName evidence="2">Uncharacterized protein</fullName>
    </submittedName>
</protein>
<feature type="transmembrane region" description="Helical" evidence="1">
    <location>
        <begin position="45"/>
        <end position="64"/>
    </location>
</feature>
<reference evidence="2 3" key="1">
    <citation type="submission" date="2023-08" db="EMBL/GenBank/DDBJ databases">
        <title>A Necator americanus chromosomal reference genome.</title>
        <authorList>
            <person name="Ilik V."/>
            <person name="Petrzelkova K.J."/>
            <person name="Pardy F."/>
            <person name="Fuh T."/>
            <person name="Niatou-Singa F.S."/>
            <person name="Gouil Q."/>
            <person name="Baker L."/>
            <person name="Ritchie M.E."/>
            <person name="Jex A.R."/>
            <person name="Gazzola D."/>
            <person name="Li H."/>
            <person name="Toshio Fujiwara R."/>
            <person name="Zhan B."/>
            <person name="Aroian R.V."/>
            <person name="Pafco B."/>
            <person name="Schwarz E.M."/>
        </authorList>
    </citation>
    <scope>NUCLEOTIDE SEQUENCE [LARGE SCALE GENOMIC DNA]</scope>
    <source>
        <strain evidence="2 3">Aroian</strain>
        <tissue evidence="2">Whole animal</tissue>
    </source>
</reference>
<keyword evidence="3" id="KW-1185">Reference proteome</keyword>
<gene>
    <name evidence="2" type="primary">Necator_chrV.g20996</name>
    <name evidence="2" type="ORF">RB195_016203</name>
</gene>
<dbReference type="Proteomes" id="UP001303046">
    <property type="component" value="Unassembled WGS sequence"/>
</dbReference>
<sequence>MKRLTWNPRHGLSDSINTRRIESVHSQSFYTGTANPDYFKKSMKLGILLALLLIITAVSVEGGFGKSLRKGLKKIGKPFERGIKKGAKIAAAGVAGRAILSAAAGRRKRYVHEEYVGM</sequence>
<dbReference type="EMBL" id="JAVFWL010000005">
    <property type="protein sequence ID" value="KAK6758829.1"/>
    <property type="molecule type" value="Genomic_DNA"/>
</dbReference>
<comment type="caution">
    <text evidence="2">The sequence shown here is derived from an EMBL/GenBank/DDBJ whole genome shotgun (WGS) entry which is preliminary data.</text>
</comment>
<keyword evidence="1" id="KW-0472">Membrane</keyword>
<accession>A0ABR1E817</accession>
<evidence type="ECO:0000313" key="2">
    <source>
        <dbReference type="EMBL" id="KAK6758829.1"/>
    </source>
</evidence>
<organism evidence="2 3">
    <name type="scientific">Necator americanus</name>
    <name type="common">Human hookworm</name>
    <dbReference type="NCBI Taxonomy" id="51031"/>
    <lineage>
        <taxon>Eukaryota</taxon>
        <taxon>Metazoa</taxon>
        <taxon>Ecdysozoa</taxon>
        <taxon>Nematoda</taxon>
        <taxon>Chromadorea</taxon>
        <taxon>Rhabditida</taxon>
        <taxon>Rhabditina</taxon>
        <taxon>Rhabditomorpha</taxon>
        <taxon>Strongyloidea</taxon>
        <taxon>Ancylostomatidae</taxon>
        <taxon>Bunostominae</taxon>
        <taxon>Necator</taxon>
    </lineage>
</organism>
<evidence type="ECO:0000313" key="3">
    <source>
        <dbReference type="Proteomes" id="UP001303046"/>
    </source>
</evidence>
<name>A0ABR1E817_NECAM</name>
<evidence type="ECO:0000256" key="1">
    <source>
        <dbReference type="SAM" id="Phobius"/>
    </source>
</evidence>